<dbReference type="RefSeq" id="WP_131289187.1">
    <property type="nucleotide sequence ID" value="NZ_SJKA01000005.1"/>
</dbReference>
<proteinExistence type="predicted"/>
<dbReference type="OrthoDB" id="4563424at2"/>
<keyword evidence="2" id="KW-1185">Reference proteome</keyword>
<protein>
    <submittedName>
        <fullName evidence="1">Uncharacterized protein</fullName>
    </submittedName>
</protein>
<accession>A0A4R0ILC9</accession>
<dbReference type="AlphaFoldDB" id="A0A4R0ILC9"/>
<gene>
    <name evidence="1" type="ORF">E0H50_16680</name>
</gene>
<reference evidence="1 2" key="1">
    <citation type="submission" date="2019-02" db="EMBL/GenBank/DDBJ databases">
        <title>Kribbella capetownensis sp. nov. and Kribbella speibonae sp. nov., isolated from soil.</title>
        <authorList>
            <person name="Curtis S.M."/>
            <person name="Norton I."/>
            <person name="Everest G.J."/>
            <person name="Meyers P.R."/>
        </authorList>
    </citation>
    <scope>NUCLEOTIDE SEQUENCE [LARGE SCALE GENOMIC DNA]</scope>
    <source>
        <strain evidence="1 2">DSM 27082</strain>
    </source>
</reference>
<dbReference type="EMBL" id="SJKA01000005">
    <property type="protein sequence ID" value="TCC33597.1"/>
    <property type="molecule type" value="Genomic_DNA"/>
</dbReference>
<dbReference type="Proteomes" id="UP000292695">
    <property type="component" value="Unassembled WGS sequence"/>
</dbReference>
<evidence type="ECO:0000313" key="1">
    <source>
        <dbReference type="EMBL" id="TCC33597.1"/>
    </source>
</evidence>
<comment type="caution">
    <text evidence="1">The sequence shown here is derived from an EMBL/GenBank/DDBJ whole genome shotgun (WGS) entry which is preliminary data.</text>
</comment>
<sequence>MGEPFTEYREVTAADPLRQGDVLEAVDPGATIWDRHLVVITADCDLAFDKHRGRVTCVPLLAEDDYLSEMQIPKIRDRLVARAIVDLQATMARLGLPKVSTHRLREWVGEEEPAEIVALLKLRDREAEAVRRSLESIRRMDSEALTLNEAVEALVDGQLMGPNPPKRENALGRVMPPLRSNYTQPPGDAFFLGSIAPGQAAGYFAYLRYLKQIWEPCIALGPKRQEVTYRRIARLRDKFTHALVQRFALVFMSIGLPTEYEDVRDLHSEVLEATFS</sequence>
<name>A0A4R0ILC9_9ACTN</name>
<evidence type="ECO:0000313" key="2">
    <source>
        <dbReference type="Proteomes" id="UP000292695"/>
    </source>
</evidence>
<organism evidence="1 2">
    <name type="scientific">Kribbella sindirgiensis</name>
    <dbReference type="NCBI Taxonomy" id="1124744"/>
    <lineage>
        <taxon>Bacteria</taxon>
        <taxon>Bacillati</taxon>
        <taxon>Actinomycetota</taxon>
        <taxon>Actinomycetes</taxon>
        <taxon>Propionibacteriales</taxon>
        <taxon>Kribbellaceae</taxon>
        <taxon>Kribbella</taxon>
    </lineage>
</organism>